<dbReference type="Proteomes" id="UP000799770">
    <property type="component" value="Unassembled WGS sequence"/>
</dbReference>
<dbReference type="OrthoDB" id="5430111at2759"/>
<dbReference type="AlphaFoldDB" id="A0A6A5ZPA1"/>
<name>A0A6A5ZPA1_9PLEO</name>
<feature type="compositionally biased region" description="Polar residues" evidence="1">
    <location>
        <begin position="45"/>
        <end position="57"/>
    </location>
</feature>
<accession>A0A6A5ZPA1</accession>
<gene>
    <name evidence="2" type="ORF">BDV96DRAFT_627841</name>
</gene>
<sequence>MPPALSDYGSEDEFDVFSSIEFGEAKQLTPVSQASPKQDPRRQRSSTARDSQEQSPEPESRARRSTISQLRSKERKTPAILQGLDIDNILSTPNEDELQSAIKDTPPTSSIPASSYRTRNQVRGSQKSHLCYDQKYHPMDDVVRPSQAVKQKSKHGELSLGSEDTLFSSFDNGNHTESDTEHEEIQPKRPKSKSKSVRPSSQPSRRTSRHVNKTPLYNMGIHPQDADLDRLSTSSQSDGPVRKRRKRGSDSAEEISDGERDIRAETRYSIVADSEYILISENSAISTIPPEQPSDASLGPPDRNRMQSTMTSEKTYYYGLDASPSATSVPIYEEPLAEQLAREASAPAPIEFYEDDKENEEAHPDLEPVPDPYSGITIRPASTTRSIQTDIGGDVFDKFDPGQYLSDPTETEANSMTITPSGALRVDGAGDAYVGASQNNLRVGRHKKAMCNVESSDDDS</sequence>
<keyword evidence="3" id="KW-1185">Reference proteome</keyword>
<feature type="region of interest" description="Disordered" evidence="1">
    <location>
        <begin position="19"/>
        <end position="263"/>
    </location>
</feature>
<proteinExistence type="predicted"/>
<protein>
    <submittedName>
        <fullName evidence="2">Uncharacterized protein</fullName>
    </submittedName>
</protein>
<feature type="compositionally biased region" description="Basic and acidic residues" evidence="1">
    <location>
        <begin position="174"/>
        <end position="187"/>
    </location>
</feature>
<evidence type="ECO:0000313" key="3">
    <source>
        <dbReference type="Proteomes" id="UP000799770"/>
    </source>
</evidence>
<feature type="compositionally biased region" description="Polar residues" evidence="1">
    <location>
        <begin position="106"/>
        <end position="128"/>
    </location>
</feature>
<reference evidence="2" key="1">
    <citation type="journal article" date="2020" name="Stud. Mycol.">
        <title>101 Dothideomycetes genomes: a test case for predicting lifestyles and emergence of pathogens.</title>
        <authorList>
            <person name="Haridas S."/>
            <person name="Albert R."/>
            <person name="Binder M."/>
            <person name="Bloem J."/>
            <person name="Labutti K."/>
            <person name="Salamov A."/>
            <person name="Andreopoulos B."/>
            <person name="Baker S."/>
            <person name="Barry K."/>
            <person name="Bills G."/>
            <person name="Bluhm B."/>
            <person name="Cannon C."/>
            <person name="Castanera R."/>
            <person name="Culley D."/>
            <person name="Daum C."/>
            <person name="Ezra D."/>
            <person name="Gonzalez J."/>
            <person name="Henrissat B."/>
            <person name="Kuo A."/>
            <person name="Liang C."/>
            <person name="Lipzen A."/>
            <person name="Lutzoni F."/>
            <person name="Magnuson J."/>
            <person name="Mondo S."/>
            <person name="Nolan M."/>
            <person name="Ohm R."/>
            <person name="Pangilinan J."/>
            <person name="Park H.-J."/>
            <person name="Ramirez L."/>
            <person name="Alfaro M."/>
            <person name="Sun H."/>
            <person name="Tritt A."/>
            <person name="Yoshinaga Y."/>
            <person name="Zwiers L.-H."/>
            <person name="Turgeon B."/>
            <person name="Goodwin S."/>
            <person name="Spatafora J."/>
            <person name="Crous P."/>
            <person name="Grigoriev I."/>
        </authorList>
    </citation>
    <scope>NUCLEOTIDE SEQUENCE</scope>
    <source>
        <strain evidence="2">CBS 627.86</strain>
    </source>
</reference>
<feature type="compositionally biased region" description="Basic and acidic residues" evidence="1">
    <location>
        <begin position="130"/>
        <end position="143"/>
    </location>
</feature>
<dbReference type="EMBL" id="ML977312">
    <property type="protein sequence ID" value="KAF2121520.1"/>
    <property type="molecule type" value="Genomic_DNA"/>
</dbReference>
<feature type="region of interest" description="Disordered" evidence="1">
    <location>
        <begin position="283"/>
        <end position="307"/>
    </location>
</feature>
<evidence type="ECO:0000313" key="2">
    <source>
        <dbReference type="EMBL" id="KAF2121520.1"/>
    </source>
</evidence>
<organism evidence="2 3">
    <name type="scientific">Lophiotrema nucula</name>
    <dbReference type="NCBI Taxonomy" id="690887"/>
    <lineage>
        <taxon>Eukaryota</taxon>
        <taxon>Fungi</taxon>
        <taxon>Dikarya</taxon>
        <taxon>Ascomycota</taxon>
        <taxon>Pezizomycotina</taxon>
        <taxon>Dothideomycetes</taxon>
        <taxon>Pleosporomycetidae</taxon>
        <taxon>Pleosporales</taxon>
        <taxon>Lophiotremataceae</taxon>
        <taxon>Lophiotrema</taxon>
    </lineage>
</organism>
<evidence type="ECO:0000256" key="1">
    <source>
        <dbReference type="SAM" id="MobiDB-lite"/>
    </source>
</evidence>